<keyword evidence="2 3" id="KW-0067">ATP-binding</keyword>
<sequence length="565" mass="61060">MSRQTIRFGDEPPLAARAAKATAHGAWRYRIQLAPVYAAGTLATTGAAAHAADWGEYWMIGAGASAAATAGCWIYHRAKESHWLTRAHASLSTAAAGGWLSAASVAGVLERPLPDLLGLGTLALGLPWWLNRRTRSRVSVEQRIEAWPQIAQTRPELRGSEVVSAVATAFGWRARVRLAAGQTGRKALEARDGVESALGTREGAVRIEPDKRNVREVTVHVTEVDPHAEPILWPGPTMTEISDPLTVGLYDDGEECSLQLFKPGHGIRHMMICGQTGSGKSGLVNLLLAEMVSLGTAVVWGIDLKGGQELGPWKPLMDRCATSVDEAMVLLGAAKRVVDRRGETAGERVWTPTRERPALIIVLDEAAELLPVELDGLELVKSLVRRGRSTAVSFIGSAQDSTTAAWGGTDLQAQLTIHAGFRMEKRKAKYAIKDLAIDYEVLQSIDEDTPGIGYIEAPGVKRPAPVRVRWIPDETVERLAADHAHDRPRLDETSLAAAYPDPAEATTEKQQAKKERELMLFESMAAAAPGAAAAPRHSAPAGAARTARNREMCRDRFQANALRCR</sequence>
<dbReference type="InterPro" id="IPR050206">
    <property type="entry name" value="FtsK/SpoIIIE/SftA"/>
</dbReference>
<proteinExistence type="predicted"/>
<dbReference type="InterPro" id="IPR027417">
    <property type="entry name" value="P-loop_NTPase"/>
</dbReference>
<evidence type="ECO:0000256" key="1">
    <source>
        <dbReference type="ARBA" id="ARBA00022741"/>
    </source>
</evidence>
<protein>
    <submittedName>
        <fullName evidence="6">FtsK/SpoIIIE domain-containing protein</fullName>
    </submittedName>
</protein>
<gene>
    <name evidence="6" type="ORF">ACFQZU_16850</name>
</gene>
<evidence type="ECO:0000256" key="4">
    <source>
        <dbReference type="SAM" id="MobiDB-lite"/>
    </source>
</evidence>
<feature type="binding site" evidence="3">
    <location>
        <begin position="274"/>
        <end position="281"/>
    </location>
    <ligand>
        <name>ATP</name>
        <dbReference type="ChEBI" id="CHEBI:30616"/>
    </ligand>
</feature>
<dbReference type="EMBL" id="JBHTHR010000675">
    <property type="protein sequence ID" value="MFD0802978.1"/>
    <property type="molecule type" value="Genomic_DNA"/>
</dbReference>
<feature type="domain" description="FtsK" evidence="5">
    <location>
        <begin position="242"/>
        <end position="430"/>
    </location>
</feature>
<reference evidence="7" key="1">
    <citation type="journal article" date="2019" name="Int. J. Syst. Evol. Microbiol.">
        <title>The Global Catalogue of Microorganisms (GCM) 10K type strain sequencing project: providing services to taxonomists for standard genome sequencing and annotation.</title>
        <authorList>
            <consortium name="The Broad Institute Genomics Platform"/>
            <consortium name="The Broad Institute Genome Sequencing Center for Infectious Disease"/>
            <person name="Wu L."/>
            <person name="Ma J."/>
        </authorList>
    </citation>
    <scope>NUCLEOTIDE SEQUENCE [LARGE SCALE GENOMIC DNA]</scope>
    <source>
        <strain evidence="7">CCUG 63369</strain>
    </source>
</reference>
<feature type="region of interest" description="Disordered" evidence="4">
    <location>
        <begin position="481"/>
        <end position="512"/>
    </location>
</feature>
<dbReference type="PROSITE" id="PS50901">
    <property type="entry name" value="FTSK"/>
    <property type="match status" value="1"/>
</dbReference>
<evidence type="ECO:0000256" key="2">
    <source>
        <dbReference type="ARBA" id="ARBA00022840"/>
    </source>
</evidence>
<dbReference type="PANTHER" id="PTHR22683:SF41">
    <property type="entry name" value="DNA TRANSLOCASE FTSK"/>
    <property type="match status" value="1"/>
</dbReference>
<dbReference type="PANTHER" id="PTHR22683">
    <property type="entry name" value="SPORULATION PROTEIN RELATED"/>
    <property type="match status" value="1"/>
</dbReference>
<feature type="non-terminal residue" evidence="6">
    <location>
        <position position="565"/>
    </location>
</feature>
<dbReference type="Pfam" id="PF01580">
    <property type="entry name" value="FtsK_SpoIIIE"/>
    <property type="match status" value="1"/>
</dbReference>
<dbReference type="Gene3D" id="3.40.50.300">
    <property type="entry name" value="P-loop containing nucleotide triphosphate hydrolases"/>
    <property type="match status" value="1"/>
</dbReference>
<dbReference type="Proteomes" id="UP001596956">
    <property type="component" value="Unassembled WGS sequence"/>
</dbReference>
<evidence type="ECO:0000259" key="5">
    <source>
        <dbReference type="PROSITE" id="PS50901"/>
    </source>
</evidence>
<name>A0ABW3BJP6_9ACTN</name>
<accession>A0ABW3BJP6</accession>
<organism evidence="6 7">
    <name type="scientific">Streptomonospora algeriensis</name>
    <dbReference type="NCBI Taxonomy" id="995084"/>
    <lineage>
        <taxon>Bacteria</taxon>
        <taxon>Bacillati</taxon>
        <taxon>Actinomycetota</taxon>
        <taxon>Actinomycetes</taxon>
        <taxon>Streptosporangiales</taxon>
        <taxon>Nocardiopsidaceae</taxon>
        <taxon>Streptomonospora</taxon>
    </lineage>
</organism>
<evidence type="ECO:0000313" key="6">
    <source>
        <dbReference type="EMBL" id="MFD0802978.1"/>
    </source>
</evidence>
<keyword evidence="1 3" id="KW-0547">Nucleotide-binding</keyword>
<keyword evidence="7" id="KW-1185">Reference proteome</keyword>
<dbReference type="SUPFAM" id="SSF52540">
    <property type="entry name" value="P-loop containing nucleoside triphosphate hydrolases"/>
    <property type="match status" value="1"/>
</dbReference>
<comment type="caution">
    <text evidence="6">The sequence shown here is derived from an EMBL/GenBank/DDBJ whole genome shotgun (WGS) entry which is preliminary data.</text>
</comment>
<evidence type="ECO:0000256" key="3">
    <source>
        <dbReference type="PROSITE-ProRule" id="PRU00289"/>
    </source>
</evidence>
<dbReference type="InterPro" id="IPR002543">
    <property type="entry name" value="FtsK_dom"/>
</dbReference>
<feature type="compositionally biased region" description="Basic and acidic residues" evidence="4">
    <location>
        <begin position="481"/>
        <end position="492"/>
    </location>
</feature>
<evidence type="ECO:0000313" key="7">
    <source>
        <dbReference type="Proteomes" id="UP001596956"/>
    </source>
</evidence>